<evidence type="ECO:0000313" key="3">
    <source>
        <dbReference type="Proteomes" id="UP000235145"/>
    </source>
</evidence>
<protein>
    <submittedName>
        <fullName evidence="2">Uncharacterized protein</fullName>
    </submittedName>
</protein>
<proteinExistence type="predicted"/>
<sequence>MVKLCMNFRLIFNIRSYLTKLVRPSDVVCAINIDDVMVQDVISEKNESFRFGKGCKAVGMHFMVRSGPGLMDAGTSDALEARKPVGGFNIAQEVGEWTTTIFYPYVPSHAYLTCRKHGLVDAAVRSSKEQTTEKKCRIRTPQRGGSPSKNIHPIP</sequence>
<name>A0A9R1WQ16_LACSA</name>
<organism evidence="2 3">
    <name type="scientific">Lactuca sativa</name>
    <name type="common">Garden lettuce</name>
    <dbReference type="NCBI Taxonomy" id="4236"/>
    <lineage>
        <taxon>Eukaryota</taxon>
        <taxon>Viridiplantae</taxon>
        <taxon>Streptophyta</taxon>
        <taxon>Embryophyta</taxon>
        <taxon>Tracheophyta</taxon>
        <taxon>Spermatophyta</taxon>
        <taxon>Magnoliopsida</taxon>
        <taxon>eudicotyledons</taxon>
        <taxon>Gunneridae</taxon>
        <taxon>Pentapetalae</taxon>
        <taxon>asterids</taxon>
        <taxon>campanulids</taxon>
        <taxon>Asterales</taxon>
        <taxon>Asteraceae</taxon>
        <taxon>Cichorioideae</taxon>
        <taxon>Cichorieae</taxon>
        <taxon>Lactucinae</taxon>
        <taxon>Lactuca</taxon>
    </lineage>
</organism>
<accession>A0A9R1WQ16</accession>
<gene>
    <name evidence="2" type="ORF">LSAT_V11C900506100</name>
</gene>
<comment type="caution">
    <text evidence="2">The sequence shown here is derived from an EMBL/GenBank/DDBJ whole genome shotgun (WGS) entry which is preliminary data.</text>
</comment>
<feature type="region of interest" description="Disordered" evidence="1">
    <location>
        <begin position="130"/>
        <end position="155"/>
    </location>
</feature>
<reference evidence="2 3" key="1">
    <citation type="journal article" date="2017" name="Nat. Commun.">
        <title>Genome assembly with in vitro proximity ligation data and whole-genome triplication in lettuce.</title>
        <authorList>
            <person name="Reyes-Chin-Wo S."/>
            <person name="Wang Z."/>
            <person name="Yang X."/>
            <person name="Kozik A."/>
            <person name="Arikit S."/>
            <person name="Song C."/>
            <person name="Xia L."/>
            <person name="Froenicke L."/>
            <person name="Lavelle D.O."/>
            <person name="Truco M.J."/>
            <person name="Xia R."/>
            <person name="Zhu S."/>
            <person name="Xu C."/>
            <person name="Xu H."/>
            <person name="Xu X."/>
            <person name="Cox K."/>
            <person name="Korf I."/>
            <person name="Meyers B.C."/>
            <person name="Michelmore R.W."/>
        </authorList>
    </citation>
    <scope>NUCLEOTIDE SEQUENCE [LARGE SCALE GENOMIC DNA]</scope>
    <source>
        <strain evidence="3">cv. Salinas</strain>
        <tissue evidence="2">Seedlings</tissue>
    </source>
</reference>
<dbReference type="AlphaFoldDB" id="A0A9R1WQ16"/>
<keyword evidence="3" id="KW-1185">Reference proteome</keyword>
<evidence type="ECO:0000256" key="1">
    <source>
        <dbReference type="SAM" id="MobiDB-lite"/>
    </source>
</evidence>
<dbReference type="Proteomes" id="UP000235145">
    <property type="component" value="Unassembled WGS sequence"/>
</dbReference>
<dbReference type="EMBL" id="NBSK02000009">
    <property type="protein sequence ID" value="KAJ0185241.1"/>
    <property type="molecule type" value="Genomic_DNA"/>
</dbReference>
<evidence type="ECO:0000313" key="2">
    <source>
        <dbReference type="EMBL" id="KAJ0185241.1"/>
    </source>
</evidence>